<keyword evidence="3 4" id="KW-0732">Signal</keyword>
<dbReference type="PANTHER" id="PTHR30061:SF50">
    <property type="entry name" value="MALTOSE_MALTODEXTRIN-BINDING PERIPLASMIC PROTEIN"/>
    <property type="match status" value="1"/>
</dbReference>
<organism evidence="5 6">
    <name type="scientific">Jiangella asiatica</name>
    <dbReference type="NCBI Taxonomy" id="2530372"/>
    <lineage>
        <taxon>Bacteria</taxon>
        <taxon>Bacillati</taxon>
        <taxon>Actinomycetota</taxon>
        <taxon>Actinomycetes</taxon>
        <taxon>Jiangellales</taxon>
        <taxon>Jiangellaceae</taxon>
        <taxon>Jiangella</taxon>
    </lineage>
</organism>
<dbReference type="InParanoid" id="A0A4V2Z4A1"/>
<feature type="chain" id="PRO_5038445191" evidence="4">
    <location>
        <begin position="19"/>
        <end position="423"/>
    </location>
</feature>
<dbReference type="AlphaFoldDB" id="A0A4V2Z4A1"/>
<comment type="caution">
    <text evidence="5">The sequence shown here is derived from an EMBL/GenBank/DDBJ whole genome shotgun (WGS) entry which is preliminary data.</text>
</comment>
<proteinExistence type="inferred from homology"/>
<dbReference type="InterPro" id="IPR006059">
    <property type="entry name" value="SBP"/>
</dbReference>
<keyword evidence="6" id="KW-1185">Reference proteome</keyword>
<keyword evidence="2" id="KW-0813">Transport</keyword>
<dbReference type="GO" id="GO:0042956">
    <property type="term" value="P:maltodextrin transmembrane transport"/>
    <property type="evidence" value="ECO:0007669"/>
    <property type="project" value="TreeGrafter"/>
</dbReference>
<dbReference type="SUPFAM" id="SSF53850">
    <property type="entry name" value="Periplasmic binding protein-like II"/>
    <property type="match status" value="1"/>
</dbReference>
<sequence>MRARRWVAAAGTFVLVMAACTPGGDDDGDEGGDGGGDGGGELVWAIGGAEAQPGGVHQQVAELWNEQNPDNPIRIELLPEEADQQREQQALELQAEGSGFDVLGVDVIWTGEYSENGWVESLEDVRDEIEEASLPGAFESATWGGELWAAPYNTNAGFLYYRTDLVDSAPTTWDELCQTATTTAASAGIGGFIGQGAQYEGFVVNWLEYYWSAGGELYNDDQTEVLFDTEIAAEATQFMADAISEGCYAPGFNTAQEEPARNEFQQGNVVFMRNWPYVYGLVNEDTGSPANGNFNIAPLPTFEGEGTISALGGFNNAVSAFSDNTDAAIDFVVWAATDPEPQTMLATEASVPPTLQSVYDELDDPVMALLGEILPDAKPRPPAPQWNEISVEMQRALHPAVNGQADIEQAVETVRTFLEGTIE</sequence>
<dbReference type="Proteomes" id="UP000294739">
    <property type="component" value="Unassembled WGS sequence"/>
</dbReference>
<dbReference type="CDD" id="cd14750">
    <property type="entry name" value="PBP2_TMBP"/>
    <property type="match status" value="1"/>
</dbReference>
<evidence type="ECO:0000256" key="3">
    <source>
        <dbReference type="ARBA" id="ARBA00022729"/>
    </source>
</evidence>
<gene>
    <name evidence="5" type="ORF">E1269_00380</name>
</gene>
<evidence type="ECO:0000256" key="2">
    <source>
        <dbReference type="ARBA" id="ARBA00022448"/>
    </source>
</evidence>
<evidence type="ECO:0000256" key="4">
    <source>
        <dbReference type="SAM" id="SignalP"/>
    </source>
</evidence>
<dbReference type="EMBL" id="SMKZ01000001">
    <property type="protein sequence ID" value="TDE15798.1"/>
    <property type="molecule type" value="Genomic_DNA"/>
</dbReference>
<feature type="signal peptide" evidence="4">
    <location>
        <begin position="1"/>
        <end position="18"/>
    </location>
</feature>
<protein>
    <submittedName>
        <fullName evidence="5">ABC transporter substrate-binding protein</fullName>
    </submittedName>
</protein>
<evidence type="ECO:0000313" key="6">
    <source>
        <dbReference type="Proteomes" id="UP000294739"/>
    </source>
</evidence>
<dbReference type="OrthoDB" id="3495561at2"/>
<dbReference type="GO" id="GO:0055052">
    <property type="term" value="C:ATP-binding cassette (ABC) transporter complex, substrate-binding subunit-containing"/>
    <property type="evidence" value="ECO:0007669"/>
    <property type="project" value="TreeGrafter"/>
</dbReference>
<dbReference type="PANTHER" id="PTHR30061">
    <property type="entry name" value="MALTOSE-BINDING PERIPLASMIC PROTEIN"/>
    <property type="match status" value="1"/>
</dbReference>
<dbReference type="GO" id="GO:0015768">
    <property type="term" value="P:maltose transport"/>
    <property type="evidence" value="ECO:0007669"/>
    <property type="project" value="TreeGrafter"/>
</dbReference>
<dbReference type="Gene3D" id="3.40.190.10">
    <property type="entry name" value="Periplasmic binding protein-like II"/>
    <property type="match status" value="2"/>
</dbReference>
<dbReference type="PROSITE" id="PS51257">
    <property type="entry name" value="PROKAR_LIPOPROTEIN"/>
    <property type="match status" value="1"/>
</dbReference>
<evidence type="ECO:0000256" key="1">
    <source>
        <dbReference type="ARBA" id="ARBA00008520"/>
    </source>
</evidence>
<reference evidence="5 6" key="1">
    <citation type="submission" date="2019-03" db="EMBL/GenBank/DDBJ databases">
        <title>Draft genome sequences of novel Actinobacteria.</title>
        <authorList>
            <person name="Sahin N."/>
            <person name="Ay H."/>
            <person name="Saygin H."/>
        </authorList>
    </citation>
    <scope>NUCLEOTIDE SEQUENCE [LARGE SCALE GENOMIC DNA]</scope>
    <source>
        <strain evidence="5 6">5K138</strain>
    </source>
</reference>
<comment type="similarity">
    <text evidence="1">Belongs to the bacterial solute-binding protein 1 family.</text>
</comment>
<accession>A0A4V2Z4A1</accession>
<name>A0A4V2Z4A1_9ACTN</name>
<dbReference type="GO" id="GO:1901982">
    <property type="term" value="F:maltose binding"/>
    <property type="evidence" value="ECO:0007669"/>
    <property type="project" value="TreeGrafter"/>
</dbReference>
<evidence type="ECO:0000313" key="5">
    <source>
        <dbReference type="EMBL" id="TDE15798.1"/>
    </source>
</evidence>
<dbReference type="RefSeq" id="WP_131889857.1">
    <property type="nucleotide sequence ID" value="NZ_SMKZ01000001.1"/>
</dbReference>
<dbReference type="Pfam" id="PF01547">
    <property type="entry name" value="SBP_bac_1"/>
    <property type="match status" value="1"/>
</dbReference>